<evidence type="ECO:0000313" key="1">
    <source>
        <dbReference type="EMBL" id="TCM73511.1"/>
    </source>
</evidence>
<dbReference type="EMBL" id="SLVM01000050">
    <property type="protein sequence ID" value="TCM73511.1"/>
    <property type="molecule type" value="Genomic_DNA"/>
</dbReference>
<dbReference type="OrthoDB" id="7803306at2"/>
<gene>
    <name evidence="1" type="ORF">EV216_1502</name>
</gene>
<comment type="caution">
    <text evidence="1">The sequence shown here is derived from an EMBL/GenBank/DDBJ whole genome shotgun (WGS) entry which is preliminary data.</text>
</comment>
<evidence type="ECO:0000313" key="2">
    <source>
        <dbReference type="Proteomes" id="UP000295277"/>
    </source>
</evidence>
<dbReference type="AlphaFoldDB" id="A0A4R1YC37"/>
<keyword evidence="2" id="KW-1185">Reference proteome</keyword>
<proteinExistence type="predicted"/>
<dbReference type="Proteomes" id="UP000295277">
    <property type="component" value="Unassembled WGS sequence"/>
</dbReference>
<dbReference type="RefSeq" id="WP_132697219.1">
    <property type="nucleotide sequence ID" value="NZ_SLVM01000050.1"/>
</dbReference>
<reference evidence="1 2" key="1">
    <citation type="submission" date="2019-03" db="EMBL/GenBank/DDBJ databases">
        <title>Genomic Encyclopedia of Type Strains, Phase IV (KMG-IV): sequencing the most valuable type-strain genomes for metagenomic binning, comparative biology and taxonomic classification.</title>
        <authorList>
            <person name="Goeker M."/>
        </authorList>
    </citation>
    <scope>NUCLEOTIDE SEQUENCE [LARGE SCALE GENOMIC DNA]</scope>
    <source>
        <strain evidence="1 2">DSM 21153</strain>
    </source>
</reference>
<protein>
    <submittedName>
        <fullName evidence="1">Uncharacterized protein</fullName>
    </submittedName>
</protein>
<organism evidence="1 2">
    <name type="scientific">Rhodovulum steppense</name>
    <dbReference type="NCBI Taxonomy" id="540251"/>
    <lineage>
        <taxon>Bacteria</taxon>
        <taxon>Pseudomonadati</taxon>
        <taxon>Pseudomonadota</taxon>
        <taxon>Alphaproteobacteria</taxon>
        <taxon>Rhodobacterales</taxon>
        <taxon>Paracoccaceae</taxon>
        <taxon>Rhodovulum</taxon>
    </lineage>
</organism>
<accession>A0A4R1YC37</accession>
<name>A0A4R1YC37_9RHOB</name>
<sequence>METLDRAISDYAAGVFLRYFRQGTLAGAASPHLDLARDMDLLRAHWALSEPVRTFLSYMLSHRHEAQSLLHFVRRTDDAVARGRIDARDTMLARRVAGHPSLVIYEEPVRSFNTGPNQVVAWVVHTASTYAARLFAVQPAGSAYARLVEETMTDVAAVGRLDALREVLRSVAVHRRPGPGALRDAARSRRMIYRLAIAAYDTLARVEAGDEEALRSVLQSTLIGPLEQWRRFELAVGLGIGEALAAETGKPMSLALLGSQSGAPVISCGRYDVFWQGGGGFYTPPALEPSEERLERALAAYGIQLAADRPDLVIADRQAGQVVGIVEVKYLAGDTASARFREAVGQIVRYARGYAPKAEIDGLVRASLIALSREAPDLLDEAAPAPRVMDFMGLTDGRLQAWVRERLLSSAH</sequence>